<dbReference type="Proteomes" id="UP000037931">
    <property type="component" value="Unassembled WGS sequence"/>
</dbReference>
<gene>
    <name evidence="1" type="ORF">PF66_05192</name>
</gene>
<keyword evidence="2" id="KW-1185">Reference proteome</keyword>
<accession>A0A0M9GDC4</accession>
<comment type="caution">
    <text evidence="1">The sequence shown here is derived from an EMBL/GenBank/DDBJ whole genome shotgun (WGS) entry which is preliminary data.</text>
</comment>
<reference evidence="1 2" key="1">
    <citation type="journal article" date="2015" name="PLoS ONE">
        <title>Rice-Infecting Pseudomonas Genomes Are Highly Accessorized and Harbor Multiple Putative Virulence Mechanisms to Cause Sheath Brown Rot.</title>
        <authorList>
            <person name="Quibod I.L."/>
            <person name="Grande G."/>
            <person name="Oreiro E.G."/>
            <person name="Borja F.N."/>
            <person name="Dossa G.S."/>
            <person name="Mauleon R."/>
            <person name="Cruz C.V."/>
            <person name="Oliva R."/>
        </authorList>
    </citation>
    <scope>NUCLEOTIDE SEQUENCE [LARGE SCALE GENOMIC DNA]</scope>
    <source>
        <strain evidence="1 2">IRRI 6609</strain>
    </source>
</reference>
<proteinExistence type="predicted"/>
<dbReference type="RefSeq" id="WP_054058545.1">
    <property type="nucleotide sequence ID" value="NZ_JSYZ01000021.1"/>
</dbReference>
<sequence>MSAIERTPQRNLLHDGKLIAELDSLFSQQGIAIPGDGSTVVLLAEGHHTLKYHRPEHLPNGPASQLKGSPQVRFEGGEHTAIGDATLLRFAENAPAIPAWQVELHLNNGLALTYGQIIALGGDFYGIPDRPIADGNTAQDRQTRFRAAFDSLAVLPASREEAQNILQVMKTEINAANQAIRDGRQPHEAYDELGDTLSGEWNRITGGGSIASPLFPLGRYLKLAASNWDHFGPWALLAYQAGHAVALQQALVARQSGKDQDLELAYAMNAFADHFLTDLFSAGHLRVPRKQLADSVTPSDVGSLISRFMHDEDSQYGLKVRNARGEQWNCYGDKRYFDSIDDSNRRQVRQAVQQSADEVFAAYLSGVVVPAERYAALGSVPDLAKVEDRQDRLNFAPLFALKGGNVLRRKDVNDLNDRNQSDNWWGWSTYLLLKDYQPNKPAGYLNPPGVAPTISADGWQSRTASEPNWLPGNAVRYAFSYSKGLDESYIGPWTTYAELTDRFQPTLNVPVNAASGATGRNVFRQFRGGSPERIGTLDNQATTFIDNHQ</sequence>
<dbReference type="PATRIC" id="fig|50340.43.peg.2898"/>
<dbReference type="CDD" id="cd22893">
    <property type="entry name" value="PlcA-like"/>
    <property type="match status" value="1"/>
</dbReference>
<protein>
    <recommendedName>
        <fullName evidence="3">Phospholipase C</fullName>
    </recommendedName>
</protein>
<dbReference type="STRING" id="50340.PF66_05192"/>
<evidence type="ECO:0000313" key="2">
    <source>
        <dbReference type="Proteomes" id="UP000037931"/>
    </source>
</evidence>
<dbReference type="AlphaFoldDB" id="A0A0M9GDC4"/>
<evidence type="ECO:0008006" key="3">
    <source>
        <dbReference type="Google" id="ProtNLM"/>
    </source>
</evidence>
<dbReference type="EMBL" id="JSYZ01000021">
    <property type="protein sequence ID" value="KPA88291.1"/>
    <property type="molecule type" value="Genomic_DNA"/>
</dbReference>
<organism evidence="1 2">
    <name type="scientific">Pseudomonas asplenii</name>
    <dbReference type="NCBI Taxonomy" id="53407"/>
    <lineage>
        <taxon>Bacteria</taxon>
        <taxon>Pseudomonadati</taxon>
        <taxon>Pseudomonadota</taxon>
        <taxon>Gammaproteobacteria</taxon>
        <taxon>Pseudomonadales</taxon>
        <taxon>Pseudomonadaceae</taxon>
        <taxon>Pseudomonas</taxon>
    </lineage>
</organism>
<dbReference type="InterPro" id="IPR049756">
    <property type="entry name" value="PlcA-like_dom"/>
</dbReference>
<dbReference type="OrthoDB" id="737780at2"/>
<name>A0A0M9GDC4_9PSED</name>
<evidence type="ECO:0000313" key="1">
    <source>
        <dbReference type="EMBL" id="KPA88291.1"/>
    </source>
</evidence>